<comment type="catalytic activity">
    <reaction evidence="9 11">
        <text>uridine(1939) in 23S rRNA + S-adenosyl-L-methionine = 5-methyluridine(1939) in 23S rRNA + S-adenosyl-L-homocysteine + H(+)</text>
        <dbReference type="Rhea" id="RHEA:42908"/>
        <dbReference type="Rhea" id="RHEA-COMP:10278"/>
        <dbReference type="Rhea" id="RHEA-COMP:10279"/>
        <dbReference type="ChEBI" id="CHEBI:15378"/>
        <dbReference type="ChEBI" id="CHEBI:57856"/>
        <dbReference type="ChEBI" id="CHEBI:59789"/>
        <dbReference type="ChEBI" id="CHEBI:65315"/>
        <dbReference type="ChEBI" id="CHEBI:74447"/>
        <dbReference type="EC" id="2.1.1.190"/>
    </reaction>
</comment>
<dbReference type="GO" id="GO:0070041">
    <property type="term" value="F:rRNA (uridine-C5-)-methyltransferase activity"/>
    <property type="evidence" value="ECO:0007669"/>
    <property type="project" value="UniProtKB-UniRule"/>
</dbReference>
<comment type="similarity">
    <text evidence="11">Belongs to the class I-like SAM-binding methyltransferase superfamily. RNA M5U methyltransferase family. RlmD subfamily.</text>
</comment>
<dbReference type="Gene3D" id="3.40.50.150">
    <property type="entry name" value="Vaccinia Virus protein VP39"/>
    <property type="match status" value="1"/>
</dbReference>
<keyword evidence="5 11" id="KW-0949">S-adenosyl-L-methionine</keyword>
<dbReference type="HAMAP" id="MF_01010">
    <property type="entry name" value="23SrRNA_methyltr_RlmD"/>
    <property type="match status" value="1"/>
</dbReference>
<evidence type="ECO:0000256" key="13">
    <source>
        <dbReference type="PROSITE-ProRule" id="PRU10015"/>
    </source>
</evidence>
<dbReference type="NCBIfam" id="TIGR00479">
    <property type="entry name" value="rumA"/>
    <property type="match status" value="1"/>
</dbReference>
<feature type="active site" evidence="13">
    <location>
        <position position="398"/>
    </location>
</feature>
<dbReference type="PROSITE" id="PS01231">
    <property type="entry name" value="TRMA_2"/>
    <property type="match status" value="1"/>
</dbReference>
<feature type="binding site" evidence="11 12">
    <location>
        <position position="372"/>
    </location>
    <ligand>
        <name>S-adenosyl-L-methionine</name>
        <dbReference type="ChEBI" id="CHEBI:59789"/>
    </ligand>
</feature>
<evidence type="ECO:0000256" key="11">
    <source>
        <dbReference type="HAMAP-Rule" id="MF_01010"/>
    </source>
</evidence>
<feature type="binding site" evidence="11 12">
    <location>
        <position position="303"/>
    </location>
    <ligand>
        <name>S-adenosyl-L-methionine</name>
        <dbReference type="ChEBI" id="CHEBI:59789"/>
    </ligand>
</feature>
<evidence type="ECO:0000313" key="16">
    <source>
        <dbReference type="Proteomes" id="UP000053226"/>
    </source>
</evidence>
<evidence type="ECO:0000256" key="4">
    <source>
        <dbReference type="ARBA" id="ARBA00022679"/>
    </source>
</evidence>
<dbReference type="NCBIfam" id="NF009639">
    <property type="entry name" value="PRK13168.1"/>
    <property type="match status" value="1"/>
</dbReference>
<evidence type="ECO:0000259" key="14">
    <source>
        <dbReference type="PROSITE" id="PS50926"/>
    </source>
</evidence>
<keyword evidence="7 11" id="KW-0408">Iron</keyword>
<dbReference type="PROSITE" id="PS51687">
    <property type="entry name" value="SAM_MT_RNA_M5U"/>
    <property type="match status" value="1"/>
</dbReference>
<feature type="binding site" evidence="11 12">
    <location>
        <position position="274"/>
    </location>
    <ligand>
        <name>S-adenosyl-L-methionine</name>
        <dbReference type="ChEBI" id="CHEBI:59789"/>
    </ligand>
</feature>
<dbReference type="GO" id="GO:0070475">
    <property type="term" value="P:rRNA base methylation"/>
    <property type="evidence" value="ECO:0007669"/>
    <property type="project" value="TreeGrafter"/>
</dbReference>
<dbReference type="InterPro" id="IPR029063">
    <property type="entry name" value="SAM-dependent_MTases_sf"/>
</dbReference>
<feature type="domain" description="TRAM" evidence="14">
    <location>
        <begin position="10"/>
        <end position="68"/>
    </location>
</feature>
<dbReference type="InterPro" id="IPR010280">
    <property type="entry name" value="U5_MeTrfase_fam"/>
</dbReference>
<sequence length="444" mass="49699">MVQFYSPHRRSIQRRTLTVCADNLDAAGQGVARAEGKTIFVAGLLPAEEARVELIEEKRQFGKAKIIKRFSDSPWRVVPKCQHFAKCGGCQQQHAAIALQRKSKADVLSRLVARETGVELSAEPVICGAEYGYRRRARLGLQYQAKQRHLVMGFRQSQSNTLVDIKMCPVMQPELENILLPLSKCLNQLKSAPRLGHVELIYADNVLMVVLRHLDPLPKADKLQLHQFALQHSLKVLLNQGDRQLETLDSAENITPMYQVADTLLTFNPLNFIQVNSQINQQMVAQAIEWLAPQRDDRVLDLFCGMGNFTLPLARYAGEVVGVEGVETLVLNAQHNARLNECHNATFFHENLEADIQSQPWAQQGFNKVLLDPARAGAAGVMAHIAKLLPEKVVYVSCNPTTLARDSKILLDAGYNLVNLRMLDMFPQTGHLESMALFVRTPTI</sequence>
<dbReference type="FunFam" id="3.40.50.150:FF:000009">
    <property type="entry name" value="23S rRNA (Uracil(1939)-C(5))-methyltransferase RlmD"/>
    <property type="match status" value="1"/>
</dbReference>
<feature type="binding site" evidence="11">
    <location>
        <position position="168"/>
    </location>
    <ligand>
        <name>[4Fe-4S] cluster</name>
        <dbReference type="ChEBI" id="CHEBI:49883"/>
    </ligand>
</feature>
<dbReference type="InterPro" id="IPR001566">
    <property type="entry name" value="23S_rRNA_MeTrfase_RlmD"/>
</dbReference>
<keyword evidence="4 11" id="KW-0808">Transferase</keyword>
<evidence type="ECO:0000256" key="8">
    <source>
        <dbReference type="ARBA" id="ARBA00023014"/>
    </source>
</evidence>
<protein>
    <recommendedName>
        <fullName evidence="11">23S rRNA (uracil(1939)-C(5))-methyltransferase RlmD</fullName>
        <ecNumber evidence="11">2.1.1.190</ecNumber>
    </recommendedName>
    <alternativeName>
        <fullName evidence="11">23S rRNA(m5U1939)-methyltransferase</fullName>
    </alternativeName>
</protein>
<feature type="binding site" evidence="11">
    <location>
        <position position="90"/>
    </location>
    <ligand>
        <name>[4Fe-4S] cluster</name>
        <dbReference type="ChEBI" id="CHEBI:49883"/>
    </ligand>
</feature>
<keyword evidence="2 11" id="KW-0698">rRNA processing</keyword>
<proteinExistence type="inferred from homology"/>
<feature type="binding site" evidence="11">
    <location>
        <position position="351"/>
    </location>
    <ligand>
        <name>S-adenosyl-L-methionine</name>
        <dbReference type="ChEBI" id="CHEBI:59789"/>
    </ligand>
</feature>
<dbReference type="PANTHER" id="PTHR11061">
    <property type="entry name" value="RNA M5U METHYLTRANSFERASE"/>
    <property type="match status" value="1"/>
</dbReference>
<keyword evidence="6 11" id="KW-0479">Metal-binding</keyword>
<dbReference type="InterPro" id="IPR030390">
    <property type="entry name" value="MeTrfase_TrmA_AS"/>
</dbReference>
<dbReference type="GO" id="GO:0003723">
    <property type="term" value="F:RNA binding"/>
    <property type="evidence" value="ECO:0007669"/>
    <property type="project" value="InterPro"/>
</dbReference>
<dbReference type="PANTHER" id="PTHR11061:SF49">
    <property type="entry name" value="23S RRNA (URACIL(1939)-C(5))-METHYLTRANSFERASE RLMD"/>
    <property type="match status" value="1"/>
</dbReference>
<dbReference type="OrthoDB" id="9804590at2"/>
<evidence type="ECO:0000256" key="12">
    <source>
        <dbReference type="PROSITE-ProRule" id="PRU01024"/>
    </source>
</evidence>
<dbReference type="Pfam" id="PF05958">
    <property type="entry name" value="tRNA_U5-meth_tr"/>
    <property type="match status" value="1"/>
</dbReference>
<evidence type="ECO:0000313" key="15">
    <source>
        <dbReference type="EMBL" id="KPD03325.1"/>
    </source>
</evidence>
<evidence type="ECO:0000256" key="9">
    <source>
        <dbReference type="ARBA" id="ARBA00052756"/>
    </source>
</evidence>
<feature type="active site" description="Nucleophile" evidence="11 12">
    <location>
        <position position="398"/>
    </location>
</feature>
<reference evidence="15 16" key="1">
    <citation type="submission" date="2015-07" db="EMBL/GenBank/DDBJ databases">
        <title>ATOL: Assembling a taxonomically balanced genome-scale reconstruction of the evolutionary history of the Enterobacteriaceae.</title>
        <authorList>
            <person name="Plunkett G.III."/>
            <person name="Neeno-Eckwall E.C."/>
            <person name="Glasner J.D."/>
            <person name="Perna N.T."/>
        </authorList>
    </citation>
    <scope>NUCLEOTIDE SEQUENCE [LARGE SCALE GENOMIC DNA]</scope>
    <source>
        <strain evidence="15 16">ATCC 35017</strain>
    </source>
</reference>
<comment type="caution">
    <text evidence="15">The sequence shown here is derived from an EMBL/GenBank/DDBJ whole genome shotgun (WGS) entry which is preliminary data.</text>
</comment>
<dbReference type="PROSITE" id="PS01230">
    <property type="entry name" value="TRMA_1"/>
    <property type="match status" value="1"/>
</dbReference>
<dbReference type="GO" id="GO:0005506">
    <property type="term" value="F:iron ion binding"/>
    <property type="evidence" value="ECO:0007669"/>
    <property type="project" value="UniProtKB-UniRule"/>
</dbReference>
<feature type="binding site" evidence="11">
    <location>
        <position position="87"/>
    </location>
    <ligand>
        <name>[4Fe-4S] cluster</name>
        <dbReference type="ChEBI" id="CHEBI:49883"/>
    </ligand>
</feature>
<accession>A0A0N1KI09</accession>
<dbReference type="FunFam" id="2.40.50.140:FF:000097">
    <property type="entry name" value="23S rRNA (uracil(1939)-C(5))-methyltransferase RlmD"/>
    <property type="match status" value="1"/>
</dbReference>
<dbReference type="EMBL" id="LGAA01000011">
    <property type="protein sequence ID" value="KPD03325.1"/>
    <property type="molecule type" value="Genomic_DNA"/>
</dbReference>
<gene>
    <name evidence="11" type="primary">rlmD</name>
    <name evidence="15" type="ORF">M992_1202</name>
</gene>
<comment type="function">
    <text evidence="10 11">Catalyzes the formation of 5-methyl-uridine at position 1939 (m5U1939) in 23S rRNA.</text>
</comment>
<dbReference type="CDD" id="cd02440">
    <property type="entry name" value="AdoMet_MTases"/>
    <property type="match status" value="1"/>
</dbReference>
<dbReference type="EC" id="2.1.1.190" evidence="11"/>
<dbReference type="SUPFAM" id="SSF50249">
    <property type="entry name" value="Nucleic acid-binding proteins"/>
    <property type="match status" value="1"/>
</dbReference>
<dbReference type="InterPro" id="IPR012340">
    <property type="entry name" value="NA-bd_OB-fold"/>
</dbReference>
<evidence type="ECO:0000256" key="6">
    <source>
        <dbReference type="ARBA" id="ARBA00022723"/>
    </source>
</evidence>
<feature type="binding site" evidence="11 12">
    <location>
        <position position="324"/>
    </location>
    <ligand>
        <name>S-adenosyl-L-methionine</name>
        <dbReference type="ChEBI" id="CHEBI:59789"/>
    </ligand>
</feature>
<name>A0A0N1KI09_9GAMM</name>
<dbReference type="Proteomes" id="UP000053226">
    <property type="component" value="Unassembled WGS sequence"/>
</dbReference>
<dbReference type="RefSeq" id="WP_053907755.1">
    <property type="nucleotide sequence ID" value="NZ_CAWMUS010000011.1"/>
</dbReference>
<dbReference type="InterPro" id="IPR002792">
    <property type="entry name" value="TRAM_dom"/>
</dbReference>
<keyword evidence="3 11" id="KW-0489">Methyltransferase</keyword>
<dbReference type="Gene3D" id="2.40.50.140">
    <property type="entry name" value="Nucleic acid-binding proteins"/>
    <property type="match status" value="1"/>
</dbReference>
<evidence type="ECO:0000256" key="10">
    <source>
        <dbReference type="ARBA" id="ARBA00059995"/>
    </source>
</evidence>
<organism evidence="15 16">
    <name type="scientific">Moellerella wisconsensis ATCC 35017</name>
    <dbReference type="NCBI Taxonomy" id="1354267"/>
    <lineage>
        <taxon>Bacteria</taxon>
        <taxon>Pseudomonadati</taxon>
        <taxon>Pseudomonadota</taxon>
        <taxon>Gammaproteobacteria</taxon>
        <taxon>Enterobacterales</taxon>
        <taxon>Morganellaceae</taxon>
        <taxon>Moellerella</taxon>
    </lineage>
</organism>
<dbReference type="InterPro" id="IPR030391">
    <property type="entry name" value="MeTrfase_TrmA_CS"/>
</dbReference>
<keyword evidence="16" id="KW-1185">Reference proteome</keyword>
<evidence type="ECO:0000256" key="2">
    <source>
        <dbReference type="ARBA" id="ARBA00022552"/>
    </source>
</evidence>
<evidence type="ECO:0000256" key="1">
    <source>
        <dbReference type="ARBA" id="ARBA00022485"/>
    </source>
</evidence>
<dbReference type="GO" id="GO:0051539">
    <property type="term" value="F:4 iron, 4 sulfur cluster binding"/>
    <property type="evidence" value="ECO:0007669"/>
    <property type="project" value="UniProtKB-KW"/>
</dbReference>
<evidence type="ECO:0000256" key="5">
    <source>
        <dbReference type="ARBA" id="ARBA00022691"/>
    </source>
</evidence>
<feature type="binding site" evidence="11">
    <location>
        <position position="308"/>
    </location>
    <ligand>
        <name>S-adenosyl-L-methionine</name>
        <dbReference type="ChEBI" id="CHEBI:59789"/>
    </ligand>
</feature>
<evidence type="ECO:0000256" key="3">
    <source>
        <dbReference type="ARBA" id="ARBA00022603"/>
    </source>
</evidence>
<dbReference type="SUPFAM" id="SSF53335">
    <property type="entry name" value="S-adenosyl-L-methionine-dependent methyltransferases"/>
    <property type="match status" value="1"/>
</dbReference>
<keyword evidence="1 11" id="KW-0004">4Fe-4S</keyword>
<evidence type="ECO:0000256" key="7">
    <source>
        <dbReference type="ARBA" id="ARBA00023004"/>
    </source>
</evidence>
<feature type="binding site" evidence="11">
    <location>
        <position position="81"/>
    </location>
    <ligand>
        <name>[4Fe-4S] cluster</name>
        <dbReference type="ChEBI" id="CHEBI:49883"/>
    </ligand>
</feature>
<dbReference type="AlphaFoldDB" id="A0A0N1KI09"/>
<dbReference type="Gene3D" id="2.40.50.1070">
    <property type="match status" value="1"/>
</dbReference>
<dbReference type="PROSITE" id="PS50926">
    <property type="entry name" value="TRAM"/>
    <property type="match status" value="1"/>
</dbReference>
<keyword evidence="8 11" id="KW-0411">Iron-sulfur</keyword>